<keyword evidence="1" id="KW-0040">ANK repeat</keyword>
<name>A0ABR3G7J6_9PEZI</name>
<protein>
    <submittedName>
        <fullName evidence="2">Uncharacterized protein</fullName>
    </submittedName>
</protein>
<feature type="repeat" description="ANK" evidence="1">
    <location>
        <begin position="79"/>
        <end position="111"/>
    </location>
</feature>
<gene>
    <name evidence="2" type="ORF">Q9L58_009207</name>
</gene>
<dbReference type="EMBL" id="JBBBZM010000200">
    <property type="protein sequence ID" value="KAL0631922.1"/>
    <property type="molecule type" value="Genomic_DNA"/>
</dbReference>
<sequence>MTALNLAAGLLSHLRSGWHRGYYGAGDIRRRTGTRELLHRREVLGAETDNAKRLCTSRRVIAARRLLQSGAGTEMGCGIGRTALHVAAINCDAHTALVLLDGGANRKAKTAIREMALHLAVLGRSVSSILALLLRYCDCGRDYDAGSCCLRLPRGGYRGHTLP</sequence>
<organism evidence="2 3">
    <name type="scientific">Discina gigas</name>
    <dbReference type="NCBI Taxonomy" id="1032678"/>
    <lineage>
        <taxon>Eukaryota</taxon>
        <taxon>Fungi</taxon>
        <taxon>Dikarya</taxon>
        <taxon>Ascomycota</taxon>
        <taxon>Pezizomycotina</taxon>
        <taxon>Pezizomycetes</taxon>
        <taxon>Pezizales</taxon>
        <taxon>Discinaceae</taxon>
        <taxon>Discina</taxon>
    </lineage>
</organism>
<evidence type="ECO:0000313" key="2">
    <source>
        <dbReference type="EMBL" id="KAL0631922.1"/>
    </source>
</evidence>
<comment type="caution">
    <text evidence="2">The sequence shown here is derived from an EMBL/GenBank/DDBJ whole genome shotgun (WGS) entry which is preliminary data.</text>
</comment>
<dbReference type="Gene3D" id="1.25.40.20">
    <property type="entry name" value="Ankyrin repeat-containing domain"/>
    <property type="match status" value="1"/>
</dbReference>
<dbReference type="InterPro" id="IPR036770">
    <property type="entry name" value="Ankyrin_rpt-contain_sf"/>
</dbReference>
<dbReference type="Proteomes" id="UP001447188">
    <property type="component" value="Unassembled WGS sequence"/>
</dbReference>
<proteinExistence type="predicted"/>
<evidence type="ECO:0000256" key="1">
    <source>
        <dbReference type="PROSITE-ProRule" id="PRU00023"/>
    </source>
</evidence>
<evidence type="ECO:0000313" key="3">
    <source>
        <dbReference type="Proteomes" id="UP001447188"/>
    </source>
</evidence>
<reference evidence="2 3" key="1">
    <citation type="submission" date="2024-02" db="EMBL/GenBank/DDBJ databases">
        <title>Discinaceae phylogenomics.</title>
        <authorList>
            <person name="Dirks A.C."/>
            <person name="James T.Y."/>
        </authorList>
    </citation>
    <scope>NUCLEOTIDE SEQUENCE [LARGE SCALE GENOMIC DNA]</scope>
    <source>
        <strain evidence="2 3">ACD0624</strain>
    </source>
</reference>
<accession>A0ABR3G7J6</accession>
<dbReference type="SUPFAM" id="SSF48403">
    <property type="entry name" value="Ankyrin repeat"/>
    <property type="match status" value="1"/>
</dbReference>
<dbReference type="InterPro" id="IPR002110">
    <property type="entry name" value="Ankyrin_rpt"/>
</dbReference>
<dbReference type="PROSITE" id="PS50088">
    <property type="entry name" value="ANK_REPEAT"/>
    <property type="match status" value="1"/>
</dbReference>
<keyword evidence="3" id="KW-1185">Reference proteome</keyword>
<dbReference type="PROSITE" id="PS50297">
    <property type="entry name" value="ANK_REP_REGION"/>
    <property type="match status" value="1"/>
</dbReference>
<dbReference type="Pfam" id="PF00023">
    <property type="entry name" value="Ank"/>
    <property type="match status" value="1"/>
</dbReference>